<dbReference type="AlphaFoldDB" id="A0A091D122"/>
<evidence type="ECO:0000313" key="3">
    <source>
        <dbReference type="Proteomes" id="UP000028990"/>
    </source>
</evidence>
<evidence type="ECO:0000313" key="2">
    <source>
        <dbReference type="EMBL" id="KFO23895.1"/>
    </source>
</evidence>
<accession>A0A091D122</accession>
<name>A0A091D122_FUKDA</name>
<sequence>MGGQQYGGEAEDDLSCANSGADWDRRGTGRVTRAVKNEWSMEPSTLDVLEAQETIADTPGLVNEDISGDKDLGIISRECSMLERGSSGRFTVTA</sequence>
<reference evidence="2 3" key="1">
    <citation type="submission" date="2013-11" db="EMBL/GenBank/DDBJ databases">
        <title>The Damaraland mole rat (Fukomys damarensis) genome and evolution of African mole rats.</title>
        <authorList>
            <person name="Gladyshev V.N."/>
            <person name="Fang X."/>
        </authorList>
    </citation>
    <scope>NUCLEOTIDE SEQUENCE [LARGE SCALE GENOMIC DNA]</scope>
    <source>
        <tissue evidence="2">Liver</tissue>
    </source>
</reference>
<gene>
    <name evidence="2" type="ORF">H920_14693</name>
</gene>
<dbReference type="Proteomes" id="UP000028990">
    <property type="component" value="Unassembled WGS sequence"/>
</dbReference>
<keyword evidence="3" id="KW-1185">Reference proteome</keyword>
<dbReference type="EMBL" id="KN123705">
    <property type="protein sequence ID" value="KFO23895.1"/>
    <property type="molecule type" value="Genomic_DNA"/>
</dbReference>
<proteinExistence type="predicted"/>
<evidence type="ECO:0000256" key="1">
    <source>
        <dbReference type="SAM" id="MobiDB-lite"/>
    </source>
</evidence>
<feature type="region of interest" description="Disordered" evidence="1">
    <location>
        <begin position="1"/>
        <end position="26"/>
    </location>
</feature>
<protein>
    <submittedName>
        <fullName evidence="2">Uncharacterized protein</fullName>
    </submittedName>
</protein>
<organism evidence="2 3">
    <name type="scientific">Fukomys damarensis</name>
    <name type="common">Damaraland mole rat</name>
    <name type="synonym">Cryptomys damarensis</name>
    <dbReference type="NCBI Taxonomy" id="885580"/>
    <lineage>
        <taxon>Eukaryota</taxon>
        <taxon>Metazoa</taxon>
        <taxon>Chordata</taxon>
        <taxon>Craniata</taxon>
        <taxon>Vertebrata</taxon>
        <taxon>Euteleostomi</taxon>
        <taxon>Mammalia</taxon>
        <taxon>Eutheria</taxon>
        <taxon>Euarchontoglires</taxon>
        <taxon>Glires</taxon>
        <taxon>Rodentia</taxon>
        <taxon>Hystricomorpha</taxon>
        <taxon>Bathyergidae</taxon>
        <taxon>Fukomys</taxon>
    </lineage>
</organism>